<evidence type="ECO:0000313" key="1">
    <source>
        <dbReference type="EMBL" id="CAF2245440.1"/>
    </source>
</evidence>
<sequence>HVAIDKLKCRGDYYNALQTLGTESMRHRCNICIGSTRNLAKRGSLSAGTLRLHCKAQMAL</sequence>
<organism evidence="1 3">
    <name type="scientific">Rotaria magnacalcarata</name>
    <dbReference type="NCBI Taxonomy" id="392030"/>
    <lineage>
        <taxon>Eukaryota</taxon>
        <taxon>Metazoa</taxon>
        <taxon>Spiralia</taxon>
        <taxon>Gnathifera</taxon>
        <taxon>Rotifera</taxon>
        <taxon>Eurotatoria</taxon>
        <taxon>Bdelloidea</taxon>
        <taxon>Philodinida</taxon>
        <taxon>Philodinidae</taxon>
        <taxon>Rotaria</taxon>
    </lineage>
</organism>
<proteinExistence type="predicted"/>
<feature type="non-terminal residue" evidence="1">
    <location>
        <position position="1"/>
    </location>
</feature>
<gene>
    <name evidence="2" type="ORF">OVN521_LOCUS45975</name>
    <name evidence="1" type="ORF">WKI299_LOCUS36728</name>
</gene>
<dbReference type="EMBL" id="CAJOBG010078575">
    <property type="protein sequence ID" value="CAF4623277.1"/>
    <property type="molecule type" value="Genomic_DNA"/>
</dbReference>
<reference evidence="1" key="1">
    <citation type="submission" date="2021-02" db="EMBL/GenBank/DDBJ databases">
        <authorList>
            <person name="Nowell W R."/>
        </authorList>
    </citation>
    <scope>NUCLEOTIDE SEQUENCE</scope>
</reference>
<evidence type="ECO:0000313" key="4">
    <source>
        <dbReference type="Proteomes" id="UP000663866"/>
    </source>
</evidence>
<evidence type="ECO:0000313" key="3">
    <source>
        <dbReference type="Proteomes" id="UP000663856"/>
    </source>
</evidence>
<dbReference type="EMBL" id="CAJNRF010017999">
    <property type="protein sequence ID" value="CAF2245440.1"/>
    <property type="molecule type" value="Genomic_DNA"/>
</dbReference>
<keyword evidence="4" id="KW-1185">Reference proteome</keyword>
<protein>
    <submittedName>
        <fullName evidence="1">Uncharacterized protein</fullName>
    </submittedName>
</protein>
<dbReference type="Proteomes" id="UP000663866">
    <property type="component" value="Unassembled WGS sequence"/>
</dbReference>
<dbReference type="AlphaFoldDB" id="A0A817A863"/>
<comment type="caution">
    <text evidence="1">The sequence shown here is derived from an EMBL/GenBank/DDBJ whole genome shotgun (WGS) entry which is preliminary data.</text>
</comment>
<name>A0A817A863_9BILA</name>
<evidence type="ECO:0000313" key="2">
    <source>
        <dbReference type="EMBL" id="CAF4623277.1"/>
    </source>
</evidence>
<dbReference type="Proteomes" id="UP000663856">
    <property type="component" value="Unassembled WGS sequence"/>
</dbReference>
<accession>A0A817A863</accession>